<dbReference type="Pfam" id="PF01613">
    <property type="entry name" value="Flavin_Reduct"/>
    <property type="match status" value="1"/>
</dbReference>
<dbReference type="RefSeq" id="WP_203195997.1">
    <property type="nucleotide sequence ID" value="NZ_CP063362.1"/>
</dbReference>
<dbReference type="GO" id="GO:0010181">
    <property type="term" value="F:FMN binding"/>
    <property type="evidence" value="ECO:0007669"/>
    <property type="project" value="InterPro"/>
</dbReference>
<sequence>MSNARAFRETLGLFPTGVAIVTTCGTDGERIGATVSSFNSVSLDPPLILFSIARNTRAYAAWAAADHYAVNVLPERESELSTRFARSLSDKWEGLAPEAGRGGVPLLREALAWFECRHHARYDGGDHLILVGEVIAHTARSSTQGRPLVFFKGKYRKLDEDSPRPTPSGIEHLLHGW</sequence>
<name>A0A974PTE3_9HYPH</name>
<dbReference type="InterPro" id="IPR050268">
    <property type="entry name" value="NADH-dep_flavin_reductase"/>
</dbReference>
<accession>A0A974PTE3</accession>
<dbReference type="PANTHER" id="PTHR30466:SF11">
    <property type="entry name" value="FLAVIN-DEPENDENT MONOOXYGENASE, REDUCTASE SUBUNIT HSAB"/>
    <property type="match status" value="1"/>
</dbReference>
<evidence type="ECO:0000259" key="3">
    <source>
        <dbReference type="SMART" id="SM00903"/>
    </source>
</evidence>
<keyword evidence="2" id="KW-0560">Oxidoreductase</keyword>
<organism evidence="4 5">
    <name type="scientific">Xanthobacter dioxanivorans</name>
    <dbReference type="NCBI Taxonomy" id="2528964"/>
    <lineage>
        <taxon>Bacteria</taxon>
        <taxon>Pseudomonadati</taxon>
        <taxon>Pseudomonadota</taxon>
        <taxon>Alphaproteobacteria</taxon>
        <taxon>Hyphomicrobiales</taxon>
        <taxon>Xanthobacteraceae</taxon>
        <taxon>Xanthobacter</taxon>
    </lineage>
</organism>
<evidence type="ECO:0000256" key="1">
    <source>
        <dbReference type="ARBA" id="ARBA00008898"/>
    </source>
</evidence>
<dbReference type="PANTHER" id="PTHR30466">
    <property type="entry name" value="FLAVIN REDUCTASE"/>
    <property type="match status" value="1"/>
</dbReference>
<evidence type="ECO:0000313" key="5">
    <source>
        <dbReference type="Proteomes" id="UP000596427"/>
    </source>
</evidence>
<dbReference type="InterPro" id="IPR002563">
    <property type="entry name" value="Flavin_Rdtase-like_dom"/>
</dbReference>
<evidence type="ECO:0000313" key="4">
    <source>
        <dbReference type="EMBL" id="QRG09079.1"/>
    </source>
</evidence>
<dbReference type="SMART" id="SM00903">
    <property type="entry name" value="Flavin_Reduct"/>
    <property type="match status" value="1"/>
</dbReference>
<comment type="similarity">
    <text evidence="1">Belongs to the non-flavoprotein flavin reductase family.</text>
</comment>
<dbReference type="Proteomes" id="UP000596427">
    <property type="component" value="Chromosome"/>
</dbReference>
<dbReference type="GO" id="GO:0042602">
    <property type="term" value="F:riboflavin reductase (NADPH) activity"/>
    <property type="evidence" value="ECO:0007669"/>
    <property type="project" value="TreeGrafter"/>
</dbReference>
<dbReference type="AlphaFoldDB" id="A0A974PTE3"/>
<reference evidence="4 5" key="1">
    <citation type="submission" date="2020-10" db="EMBL/GenBank/DDBJ databases">
        <title>Degradation of 1,4-Dioxane by Xanthobacter sp. YN2, via a Novel Group-2 Soluble Di-Iron Monooxygenase.</title>
        <authorList>
            <person name="Ma F."/>
            <person name="Wang Y."/>
            <person name="Yang J."/>
            <person name="Guo H."/>
            <person name="Su D."/>
            <person name="Yu L."/>
        </authorList>
    </citation>
    <scope>NUCLEOTIDE SEQUENCE [LARGE SCALE GENOMIC DNA]</scope>
    <source>
        <strain evidence="4 5">YN2</strain>
    </source>
</reference>
<proteinExistence type="inferred from homology"/>
<protein>
    <submittedName>
        <fullName evidence="4">Flavin reductase family protein</fullName>
    </submittedName>
</protein>
<feature type="domain" description="Flavin reductase like" evidence="3">
    <location>
        <begin position="11"/>
        <end position="157"/>
    </location>
</feature>
<evidence type="ECO:0000256" key="2">
    <source>
        <dbReference type="ARBA" id="ARBA00023002"/>
    </source>
</evidence>
<gene>
    <name evidence="4" type="ORF">EZH22_12865</name>
</gene>
<dbReference type="InterPro" id="IPR012349">
    <property type="entry name" value="Split_barrel_FMN-bd"/>
</dbReference>
<dbReference type="KEGG" id="xdi:EZH22_12865"/>
<dbReference type="SUPFAM" id="SSF50475">
    <property type="entry name" value="FMN-binding split barrel"/>
    <property type="match status" value="1"/>
</dbReference>
<dbReference type="EMBL" id="CP063362">
    <property type="protein sequence ID" value="QRG09079.1"/>
    <property type="molecule type" value="Genomic_DNA"/>
</dbReference>
<dbReference type="Gene3D" id="2.30.110.10">
    <property type="entry name" value="Electron Transport, Fmn-binding Protein, Chain A"/>
    <property type="match status" value="1"/>
</dbReference>
<keyword evidence="5" id="KW-1185">Reference proteome</keyword>